<dbReference type="EMBL" id="RCHS01000145">
    <property type="protein sequence ID" value="RMX60470.1"/>
    <property type="molecule type" value="Genomic_DNA"/>
</dbReference>
<dbReference type="AlphaFoldDB" id="A0A3M6V3P0"/>
<proteinExistence type="predicted"/>
<name>A0A3M6V3P0_POCDA</name>
<keyword evidence="1" id="KW-0732">Signal</keyword>
<reference evidence="2 3" key="1">
    <citation type="journal article" date="2018" name="Sci. Rep.">
        <title>Comparative analysis of the Pocillopora damicornis genome highlights role of immune system in coral evolution.</title>
        <authorList>
            <person name="Cunning R."/>
            <person name="Bay R.A."/>
            <person name="Gillette P."/>
            <person name="Baker A.C."/>
            <person name="Traylor-Knowles N."/>
        </authorList>
    </citation>
    <scope>NUCLEOTIDE SEQUENCE [LARGE SCALE GENOMIC DNA]</scope>
    <source>
        <strain evidence="2">RSMAS</strain>
        <tissue evidence="2">Whole animal</tissue>
    </source>
</reference>
<evidence type="ECO:0000313" key="2">
    <source>
        <dbReference type="EMBL" id="RMX60470.1"/>
    </source>
</evidence>
<feature type="non-terminal residue" evidence="2">
    <location>
        <position position="1"/>
    </location>
</feature>
<dbReference type="OrthoDB" id="5970907at2759"/>
<accession>A0A3M6V3P0</accession>
<feature type="signal peptide" evidence="1">
    <location>
        <begin position="1"/>
        <end position="23"/>
    </location>
</feature>
<gene>
    <name evidence="2" type="ORF">pdam_00019949</name>
</gene>
<evidence type="ECO:0000256" key="1">
    <source>
        <dbReference type="SAM" id="SignalP"/>
    </source>
</evidence>
<sequence>QLGYKLSVLLVLTTIFMLSCVKSSTPRTRRSLSGPAAVGAVQIGIPASHKVLDDWCMNVTKHLNTTQEKFGSINFNSSMAHSIISSMGVTVVLQRLSFDLEHLEIYYLLFGQIPSSNSDQKFNLCVNDGINLMGGLVISMQLTELYLNGTSPFPPQFVSKGTIGSQTRYQDLSHEIAQLKSYMRGLAMILADKDFISAQV</sequence>
<feature type="chain" id="PRO_5018142225" evidence="1">
    <location>
        <begin position="24"/>
        <end position="200"/>
    </location>
</feature>
<keyword evidence="3" id="KW-1185">Reference proteome</keyword>
<evidence type="ECO:0000313" key="3">
    <source>
        <dbReference type="Proteomes" id="UP000275408"/>
    </source>
</evidence>
<organism evidence="2 3">
    <name type="scientific">Pocillopora damicornis</name>
    <name type="common">Cauliflower coral</name>
    <name type="synonym">Millepora damicornis</name>
    <dbReference type="NCBI Taxonomy" id="46731"/>
    <lineage>
        <taxon>Eukaryota</taxon>
        <taxon>Metazoa</taxon>
        <taxon>Cnidaria</taxon>
        <taxon>Anthozoa</taxon>
        <taxon>Hexacorallia</taxon>
        <taxon>Scleractinia</taxon>
        <taxon>Astrocoeniina</taxon>
        <taxon>Pocilloporidae</taxon>
        <taxon>Pocillopora</taxon>
    </lineage>
</organism>
<comment type="caution">
    <text evidence="2">The sequence shown here is derived from an EMBL/GenBank/DDBJ whole genome shotgun (WGS) entry which is preliminary data.</text>
</comment>
<protein>
    <submittedName>
        <fullName evidence="2">Uncharacterized protein</fullName>
    </submittedName>
</protein>
<dbReference type="Proteomes" id="UP000275408">
    <property type="component" value="Unassembled WGS sequence"/>
</dbReference>